<feature type="coiled-coil region" evidence="3">
    <location>
        <begin position="56"/>
        <end position="97"/>
    </location>
</feature>
<dbReference type="InterPro" id="IPR028133">
    <property type="entry name" value="Dynamitin"/>
</dbReference>
<dbReference type="Pfam" id="PF04912">
    <property type="entry name" value="Dynamitin"/>
    <property type="match status" value="1"/>
</dbReference>
<evidence type="ECO:0000313" key="5">
    <source>
        <dbReference type="EMBL" id="KAK7472866.1"/>
    </source>
</evidence>
<gene>
    <name evidence="5" type="ORF">VKT23_000974</name>
</gene>
<evidence type="ECO:0000256" key="1">
    <source>
        <dbReference type="ARBA" id="ARBA00004496"/>
    </source>
</evidence>
<accession>A0ABR1K7K9</accession>
<evidence type="ECO:0000256" key="4">
    <source>
        <dbReference type="SAM" id="MobiDB-lite"/>
    </source>
</evidence>
<proteinExistence type="predicted"/>
<organism evidence="5 6">
    <name type="scientific">Marasmiellus scandens</name>
    <dbReference type="NCBI Taxonomy" id="2682957"/>
    <lineage>
        <taxon>Eukaryota</taxon>
        <taxon>Fungi</taxon>
        <taxon>Dikarya</taxon>
        <taxon>Basidiomycota</taxon>
        <taxon>Agaricomycotina</taxon>
        <taxon>Agaricomycetes</taxon>
        <taxon>Agaricomycetidae</taxon>
        <taxon>Agaricales</taxon>
        <taxon>Marasmiineae</taxon>
        <taxon>Omphalotaceae</taxon>
        <taxon>Marasmiellus</taxon>
    </lineage>
</organism>
<sequence length="117" mass="13153">MLLSDLDRASAQQNQRRQSSGDQQLIGILHRLGPTLPQIPHILTRLRTLSTLHASAAEFQGTLERVEAEEMKTKEELGELESAVETLEKSIAENREVIKGNVEGLETRLNEVLKRLE</sequence>
<evidence type="ECO:0000313" key="6">
    <source>
        <dbReference type="Proteomes" id="UP001498398"/>
    </source>
</evidence>
<dbReference type="Proteomes" id="UP001498398">
    <property type="component" value="Unassembled WGS sequence"/>
</dbReference>
<feature type="compositionally biased region" description="Low complexity" evidence="4">
    <location>
        <begin position="9"/>
        <end position="20"/>
    </location>
</feature>
<protein>
    <submittedName>
        <fullName evidence="5">Uncharacterized protein</fullName>
    </submittedName>
</protein>
<evidence type="ECO:0000256" key="2">
    <source>
        <dbReference type="ARBA" id="ARBA00022490"/>
    </source>
</evidence>
<keyword evidence="3" id="KW-0175">Coiled coil</keyword>
<dbReference type="EMBL" id="JBANRG010000001">
    <property type="protein sequence ID" value="KAK7472866.1"/>
    <property type="molecule type" value="Genomic_DNA"/>
</dbReference>
<evidence type="ECO:0000256" key="3">
    <source>
        <dbReference type="SAM" id="Coils"/>
    </source>
</evidence>
<dbReference type="PANTHER" id="PTHR15346">
    <property type="entry name" value="DYNACTIN SUBUNIT"/>
    <property type="match status" value="1"/>
</dbReference>
<keyword evidence="2" id="KW-0963">Cytoplasm</keyword>
<feature type="region of interest" description="Disordered" evidence="4">
    <location>
        <begin position="1"/>
        <end position="23"/>
    </location>
</feature>
<name>A0ABR1K7K9_9AGAR</name>
<comment type="subcellular location">
    <subcellularLocation>
        <location evidence="1">Cytoplasm</location>
    </subcellularLocation>
</comment>
<keyword evidence="6" id="KW-1185">Reference proteome</keyword>
<reference evidence="5 6" key="1">
    <citation type="submission" date="2024-01" db="EMBL/GenBank/DDBJ databases">
        <title>A draft genome for the cacao thread blight pathogen Marasmiellus scandens.</title>
        <authorList>
            <person name="Baruah I.K."/>
            <person name="Leung J."/>
            <person name="Bukari Y."/>
            <person name="Amoako-Attah I."/>
            <person name="Meinhardt L.W."/>
            <person name="Bailey B.A."/>
            <person name="Cohen S.P."/>
        </authorList>
    </citation>
    <scope>NUCLEOTIDE SEQUENCE [LARGE SCALE GENOMIC DNA]</scope>
    <source>
        <strain evidence="5 6">GH-19</strain>
    </source>
</reference>
<comment type="caution">
    <text evidence="5">The sequence shown here is derived from an EMBL/GenBank/DDBJ whole genome shotgun (WGS) entry which is preliminary data.</text>
</comment>